<dbReference type="EMBL" id="JABWUV010000027">
    <property type="protein sequence ID" value="KAF6275593.1"/>
    <property type="molecule type" value="Genomic_DNA"/>
</dbReference>
<proteinExistence type="predicted"/>
<keyword evidence="3" id="KW-1185">Reference proteome</keyword>
<keyword evidence="1" id="KW-1133">Transmembrane helix</keyword>
<organism evidence="2 3">
    <name type="scientific">Myotis myotis</name>
    <name type="common">Greater mouse-eared bat</name>
    <name type="synonym">Vespertilio myotis</name>
    <dbReference type="NCBI Taxonomy" id="51298"/>
    <lineage>
        <taxon>Eukaryota</taxon>
        <taxon>Metazoa</taxon>
        <taxon>Chordata</taxon>
        <taxon>Craniata</taxon>
        <taxon>Vertebrata</taxon>
        <taxon>Euteleostomi</taxon>
        <taxon>Mammalia</taxon>
        <taxon>Eutheria</taxon>
        <taxon>Laurasiatheria</taxon>
        <taxon>Chiroptera</taxon>
        <taxon>Yangochiroptera</taxon>
        <taxon>Vespertilionidae</taxon>
        <taxon>Myotis</taxon>
    </lineage>
</organism>
<name>A0A7J7RHQ0_MYOMY</name>
<evidence type="ECO:0000256" key="1">
    <source>
        <dbReference type="SAM" id="Phobius"/>
    </source>
</evidence>
<dbReference type="AlphaFoldDB" id="A0A7J7RHQ0"/>
<sequence>MTFSKLVDSVNSTGPFQFLLVVLLGLPILGMANHNLLQIFTAATPAHHCRPPPNASAGPWLLPVGPGGKPEPCLRFVSPPNASLPNDTRGATEPCLDGWAYNSSTGDSIVTEGRVLLLPH</sequence>
<comment type="caution">
    <text evidence="2">The sequence shown here is derived from an EMBL/GenBank/DDBJ whole genome shotgun (WGS) entry which is preliminary data.</text>
</comment>
<evidence type="ECO:0000313" key="3">
    <source>
        <dbReference type="Proteomes" id="UP000527355"/>
    </source>
</evidence>
<evidence type="ECO:0000313" key="2">
    <source>
        <dbReference type="EMBL" id="KAF6275593.1"/>
    </source>
</evidence>
<keyword evidence="1" id="KW-0472">Membrane</keyword>
<accession>A0A7J7RHQ0</accession>
<protein>
    <submittedName>
        <fullName evidence="2">Solute carrier family 22 member 8</fullName>
    </submittedName>
</protein>
<reference evidence="2 3" key="1">
    <citation type="journal article" date="2020" name="Nature">
        <title>Six reference-quality genomes reveal evolution of bat adaptations.</title>
        <authorList>
            <person name="Jebb D."/>
            <person name="Huang Z."/>
            <person name="Pippel M."/>
            <person name="Hughes G.M."/>
            <person name="Lavrichenko K."/>
            <person name="Devanna P."/>
            <person name="Winkler S."/>
            <person name="Jermiin L.S."/>
            <person name="Skirmuntt E.C."/>
            <person name="Katzourakis A."/>
            <person name="Burkitt-Gray L."/>
            <person name="Ray D.A."/>
            <person name="Sullivan K.A.M."/>
            <person name="Roscito J.G."/>
            <person name="Kirilenko B.M."/>
            <person name="Davalos L.M."/>
            <person name="Corthals A.P."/>
            <person name="Power M.L."/>
            <person name="Jones G."/>
            <person name="Ransome R.D."/>
            <person name="Dechmann D.K.N."/>
            <person name="Locatelli A.G."/>
            <person name="Puechmaille S.J."/>
            <person name="Fedrigo O."/>
            <person name="Jarvis E.D."/>
            <person name="Hiller M."/>
            <person name="Vernes S.C."/>
            <person name="Myers E.W."/>
            <person name="Teeling E.C."/>
        </authorList>
    </citation>
    <scope>NUCLEOTIDE SEQUENCE [LARGE SCALE GENOMIC DNA]</scope>
    <source>
        <strain evidence="2">MMyoMyo1</strain>
        <tissue evidence="2">Flight muscle</tissue>
    </source>
</reference>
<keyword evidence="1" id="KW-0812">Transmembrane</keyword>
<dbReference type="Proteomes" id="UP000527355">
    <property type="component" value="Unassembled WGS sequence"/>
</dbReference>
<gene>
    <name evidence="2" type="ORF">mMyoMyo1_017623</name>
</gene>
<feature type="transmembrane region" description="Helical" evidence="1">
    <location>
        <begin position="15"/>
        <end position="32"/>
    </location>
</feature>